<proteinExistence type="predicted"/>
<organism evidence="1 2">
    <name type="scientific">Paenibacillus spongiae</name>
    <dbReference type="NCBI Taxonomy" id="2909671"/>
    <lineage>
        <taxon>Bacteria</taxon>
        <taxon>Bacillati</taxon>
        <taxon>Bacillota</taxon>
        <taxon>Bacilli</taxon>
        <taxon>Bacillales</taxon>
        <taxon>Paenibacillaceae</taxon>
        <taxon>Paenibacillus</taxon>
    </lineage>
</organism>
<keyword evidence="2" id="KW-1185">Reference proteome</keyword>
<evidence type="ECO:0000313" key="2">
    <source>
        <dbReference type="Proteomes" id="UP001057877"/>
    </source>
</evidence>
<protein>
    <recommendedName>
        <fullName evidence="3">STAS domain-containing protein</fullName>
    </recommendedName>
</protein>
<dbReference type="EMBL" id="CP091430">
    <property type="protein sequence ID" value="UVI32937.1"/>
    <property type="molecule type" value="Genomic_DNA"/>
</dbReference>
<accession>A0ABY5SJR3</accession>
<gene>
    <name evidence="1" type="ORF">L1F29_14350</name>
</gene>
<reference evidence="1" key="1">
    <citation type="submission" date="2022-01" db="EMBL/GenBank/DDBJ databases">
        <title>Paenibacillus spongiae sp. nov., isolated from marine sponge.</title>
        <authorList>
            <person name="Li Z."/>
            <person name="Zhang M."/>
        </authorList>
    </citation>
    <scope>NUCLEOTIDE SEQUENCE</scope>
    <source>
        <strain evidence="1">PHS-Z3</strain>
    </source>
</reference>
<dbReference type="Proteomes" id="UP001057877">
    <property type="component" value="Chromosome"/>
</dbReference>
<evidence type="ECO:0008006" key="3">
    <source>
        <dbReference type="Google" id="ProtNLM"/>
    </source>
</evidence>
<sequence length="112" mass="12773">MLSFQAALESRIVTLLGDLLRRQKIRIRLLLLRLRAGAAVGSIRFLDQIIAAANAQHINVWLFGQEEQILFGCSILILFRIFISANFQFGCRVDLERIRFTIAQEKLVSLDS</sequence>
<evidence type="ECO:0000313" key="1">
    <source>
        <dbReference type="EMBL" id="UVI32937.1"/>
    </source>
</evidence>
<name>A0ABY5SJR3_9BACL</name>
<dbReference type="RefSeq" id="WP_258388988.1">
    <property type="nucleotide sequence ID" value="NZ_CP091430.1"/>
</dbReference>